<dbReference type="Pfam" id="PF04466">
    <property type="entry name" value="Terminase_3"/>
    <property type="match status" value="1"/>
</dbReference>
<dbReference type="Proteomes" id="UP000009352">
    <property type="component" value="Unassembled WGS sequence"/>
</dbReference>
<dbReference type="Gene3D" id="3.40.50.300">
    <property type="entry name" value="P-loop containing nucleotide triphosphate hydrolases"/>
    <property type="match status" value="1"/>
</dbReference>
<evidence type="ECO:0000313" key="2">
    <source>
        <dbReference type="EMBL" id="EKS50106.1"/>
    </source>
</evidence>
<dbReference type="InterPro" id="IPR052380">
    <property type="entry name" value="Viral_DNA_packaging_terminase"/>
</dbReference>
<gene>
    <name evidence="2" type="ORF">LRHMDP3_1930</name>
</gene>
<name>A0AB33XTH4_LACRH</name>
<dbReference type="PANTHER" id="PTHR39184:SF1">
    <property type="entry name" value="PBSX PHAGE TERMINASE LARGE SUBUNIT"/>
    <property type="match status" value="1"/>
</dbReference>
<comment type="caution">
    <text evidence="2">The sequence shown here is derived from an EMBL/GenBank/DDBJ whole genome shotgun (WGS) entry which is preliminary data.</text>
</comment>
<evidence type="ECO:0000259" key="1">
    <source>
        <dbReference type="Pfam" id="PF04466"/>
    </source>
</evidence>
<dbReference type="InterPro" id="IPR027417">
    <property type="entry name" value="P-loop_NTPase"/>
</dbReference>
<organism evidence="2 3">
    <name type="scientific">Lacticaseibacillus rhamnosus LRHMDP3</name>
    <dbReference type="NCBI Taxonomy" id="1203259"/>
    <lineage>
        <taxon>Bacteria</taxon>
        <taxon>Bacillati</taxon>
        <taxon>Bacillota</taxon>
        <taxon>Bacilli</taxon>
        <taxon>Lactobacillales</taxon>
        <taxon>Lactobacillaceae</taxon>
        <taxon>Lacticaseibacillus</taxon>
    </lineage>
</organism>
<dbReference type="AlphaFoldDB" id="A0AB33XTH4"/>
<dbReference type="PANTHER" id="PTHR39184">
    <property type="match status" value="1"/>
</dbReference>
<proteinExistence type="predicted"/>
<reference evidence="2 3" key="1">
    <citation type="journal article" date="2013" name="Genome Announc.">
        <title>Draft Genome Sequence of Staphylococcus simulans UMC-CNS-990, Isolated from a Case of Chronic Bovine Mastitis.</title>
        <authorList>
            <person name="Calcutt M.J."/>
            <person name="Foecking M.F."/>
            <person name="Hsieh H.Y."/>
            <person name="Perry J."/>
            <person name="Stewart G.C."/>
            <person name="Middleton J.R."/>
        </authorList>
    </citation>
    <scope>NUCLEOTIDE SEQUENCE [LARGE SCALE GENOMIC DNA]</scope>
    <source>
        <strain evidence="2 3">LRHMDP3</strain>
    </source>
</reference>
<accession>A0AB33XTH4</accession>
<protein>
    <submittedName>
        <fullName evidence="2">Terminase large subunit</fullName>
    </submittedName>
</protein>
<sequence length="150" mass="17177">MMLKKQAQFGHKANVVIIRENTVNLRDSVYSQIGWAINMLLMTDEFVFSVSPMRITHKLSGSTFYFYGGDKPEKLKSNTIGNVIALWYEEAANFKSTEVFDQTNPTFIRQKSPWVDQVPVFYTYNPPKNVYDWVNVPVAIMITSLTPAPT</sequence>
<evidence type="ECO:0000313" key="3">
    <source>
        <dbReference type="Proteomes" id="UP000009352"/>
    </source>
</evidence>
<dbReference type="InterPro" id="IPR035412">
    <property type="entry name" value="Terminase_L_N"/>
</dbReference>
<dbReference type="EMBL" id="AMQX01000010">
    <property type="protein sequence ID" value="EKS50106.1"/>
    <property type="molecule type" value="Genomic_DNA"/>
</dbReference>
<feature type="domain" description="Phage terminase large subunit N-terminal" evidence="1">
    <location>
        <begin position="9"/>
        <end position="135"/>
    </location>
</feature>